<dbReference type="AlphaFoldDB" id="A0A8H6GXE3"/>
<evidence type="ECO:0000313" key="1">
    <source>
        <dbReference type="EMBL" id="KAF6525909.1"/>
    </source>
</evidence>
<proteinExistence type="predicted"/>
<protein>
    <submittedName>
        <fullName evidence="1">Uncharacterized protein</fullName>
    </submittedName>
</protein>
<sequence>MLEAGFPKIYKAHLPIPPWILPKLKPLLIHTGYTYTFQNSLPAYQPVIMVAITLKVLAGVAAFLAIVNASPAEVVPSDESDSIPQEFIDGVLAYFKAHPVNGMSKRDVGNALHKRVPADHGCDHDDHWFWRSCLSDVGPREFQDQCQNEHGDPYEADGICPELTHCLEVIRHENGHDVRDIACGPSTPPREDNIGTKGQYGYRTVEAVSQRGVTELEKSIRLQEDIAGASVSGHVRSTDRTFIIDPANTLTANLHGFQLNVCKEEKGDKHHDSRICKPTRRVNLKKGNTIDFTFGLTQEQSGILFYDILRS</sequence>
<name>A0A8H6GXE3_FUSOX</name>
<accession>A0A8H6GXE3</accession>
<comment type="caution">
    <text evidence="1">The sequence shown here is derived from an EMBL/GenBank/DDBJ whole genome shotgun (WGS) entry which is preliminary data.</text>
</comment>
<organism evidence="1 2">
    <name type="scientific">Fusarium oxysporum f. sp. conglutinans</name>
    <dbReference type="NCBI Taxonomy" id="100902"/>
    <lineage>
        <taxon>Eukaryota</taxon>
        <taxon>Fungi</taxon>
        <taxon>Dikarya</taxon>
        <taxon>Ascomycota</taxon>
        <taxon>Pezizomycotina</taxon>
        <taxon>Sordariomycetes</taxon>
        <taxon>Hypocreomycetidae</taxon>
        <taxon>Hypocreales</taxon>
        <taxon>Nectriaceae</taxon>
        <taxon>Fusarium</taxon>
        <taxon>Fusarium oxysporum species complex</taxon>
    </lineage>
</organism>
<gene>
    <name evidence="1" type="ORF">HZS61_011704</name>
</gene>
<dbReference type="EMBL" id="JACDXP010000004">
    <property type="protein sequence ID" value="KAF6525909.1"/>
    <property type="molecule type" value="Genomic_DNA"/>
</dbReference>
<dbReference type="Proteomes" id="UP000593570">
    <property type="component" value="Unassembled WGS sequence"/>
</dbReference>
<reference evidence="1 2" key="1">
    <citation type="journal article" date="2020" name="bioRxiv">
        <title>A chromosome-scale genome assembly for the Fusarium oxysporum strain Fo5176 to establish a model Arabidopsis-fungal pathosystem.</title>
        <authorList>
            <person name="Fokkens L."/>
            <person name="Guo L."/>
            <person name="Dora S."/>
            <person name="Wang B."/>
            <person name="Ye K."/>
            <person name="Sanchez-Rodriguez C."/>
            <person name="Croll D."/>
        </authorList>
    </citation>
    <scope>NUCLEOTIDE SEQUENCE [LARGE SCALE GENOMIC DNA]</scope>
    <source>
        <strain evidence="1 2">Fo5176</strain>
    </source>
</reference>
<evidence type="ECO:0000313" key="2">
    <source>
        <dbReference type="Proteomes" id="UP000593570"/>
    </source>
</evidence>